<evidence type="ECO:0000313" key="2">
    <source>
        <dbReference type="EMBL" id="CAA0827711.1"/>
    </source>
</evidence>
<dbReference type="Gene3D" id="1.20.1280.50">
    <property type="match status" value="1"/>
</dbReference>
<comment type="caution">
    <text evidence="2">The sequence shown here is derived from an EMBL/GenBank/DDBJ whole genome shotgun (WGS) entry which is preliminary data.</text>
</comment>
<dbReference type="Proteomes" id="UP001153555">
    <property type="component" value="Unassembled WGS sequence"/>
</dbReference>
<accession>A0A9N7NFE2</accession>
<dbReference type="NCBIfam" id="TIGR01640">
    <property type="entry name" value="F_box_assoc_1"/>
    <property type="match status" value="1"/>
</dbReference>
<sequence>MNCWDKIIWGRIRLAYSGPDITLSPAQAQPISLISLPHHTSSPLQIRLSMEDVMEDISSNPSIEADMIEEILVTLPVKTLMRLKCVCKSWSSLITNRSFAEKHFKHHSLKRANKQVLIFRTVETEVVSLHSYESLDFVAPPLQIAKKPYSVRAISTPCNGWVCYKYSNNKKIMLCNPSTGEFKLLPPSHFPRLYGYNRCSNHAIGFGIHNKDYKVISIAYYRPKSHVRNKLRLFKARIYSSASNTWRSTSHDPPTLVNNVGIVPTVNGRCHWISYHHEPPRRQFILSFDMHDEMFRPMELPRAFKFSSSRNLPRVLDGSLAVYHGFGVGVDIWVMQEYGVFGSWTKKFKIGYASDSCGDPLWKNEILLMASFGEDQEERLAWSYGDQRFEIDGKNWTF</sequence>
<dbReference type="AlphaFoldDB" id="A0A9N7NFE2"/>
<dbReference type="SUPFAM" id="SSF81383">
    <property type="entry name" value="F-box domain"/>
    <property type="match status" value="1"/>
</dbReference>
<gene>
    <name evidence="2" type="ORF">SHERM_23406</name>
</gene>
<organism evidence="2 3">
    <name type="scientific">Striga hermonthica</name>
    <name type="common">Purple witchweed</name>
    <name type="synonym">Buchnera hermonthica</name>
    <dbReference type="NCBI Taxonomy" id="68872"/>
    <lineage>
        <taxon>Eukaryota</taxon>
        <taxon>Viridiplantae</taxon>
        <taxon>Streptophyta</taxon>
        <taxon>Embryophyta</taxon>
        <taxon>Tracheophyta</taxon>
        <taxon>Spermatophyta</taxon>
        <taxon>Magnoliopsida</taxon>
        <taxon>eudicotyledons</taxon>
        <taxon>Gunneridae</taxon>
        <taxon>Pentapetalae</taxon>
        <taxon>asterids</taxon>
        <taxon>lamiids</taxon>
        <taxon>Lamiales</taxon>
        <taxon>Orobanchaceae</taxon>
        <taxon>Buchnereae</taxon>
        <taxon>Striga</taxon>
    </lineage>
</organism>
<proteinExistence type="predicted"/>
<dbReference type="InterPro" id="IPR050796">
    <property type="entry name" value="SCF_F-box_component"/>
</dbReference>
<name>A0A9N7NFE2_STRHE</name>
<dbReference type="InterPro" id="IPR017451">
    <property type="entry name" value="F-box-assoc_interact_dom"/>
</dbReference>
<dbReference type="PANTHER" id="PTHR31672:SF13">
    <property type="entry name" value="F-BOX PROTEIN CPR30-LIKE"/>
    <property type="match status" value="1"/>
</dbReference>
<dbReference type="Pfam" id="PF07734">
    <property type="entry name" value="FBA_1"/>
    <property type="match status" value="1"/>
</dbReference>
<dbReference type="EMBL" id="CACSLK010027752">
    <property type="protein sequence ID" value="CAA0827711.1"/>
    <property type="molecule type" value="Genomic_DNA"/>
</dbReference>
<feature type="domain" description="F-box" evidence="1">
    <location>
        <begin position="63"/>
        <end position="103"/>
    </location>
</feature>
<evidence type="ECO:0000259" key="1">
    <source>
        <dbReference type="SMART" id="SM00256"/>
    </source>
</evidence>
<dbReference type="PANTHER" id="PTHR31672">
    <property type="entry name" value="BNACNNG10540D PROTEIN"/>
    <property type="match status" value="1"/>
</dbReference>
<evidence type="ECO:0000313" key="3">
    <source>
        <dbReference type="Proteomes" id="UP001153555"/>
    </source>
</evidence>
<dbReference type="Pfam" id="PF00646">
    <property type="entry name" value="F-box"/>
    <property type="match status" value="1"/>
</dbReference>
<dbReference type="InterPro" id="IPR006527">
    <property type="entry name" value="F-box-assoc_dom_typ1"/>
</dbReference>
<dbReference type="CDD" id="cd22157">
    <property type="entry name" value="F-box_AtFBW1-like"/>
    <property type="match status" value="1"/>
</dbReference>
<protein>
    <recommendedName>
        <fullName evidence="1">F-box domain-containing protein</fullName>
    </recommendedName>
</protein>
<dbReference type="InterPro" id="IPR036047">
    <property type="entry name" value="F-box-like_dom_sf"/>
</dbReference>
<dbReference type="InterPro" id="IPR001810">
    <property type="entry name" value="F-box_dom"/>
</dbReference>
<dbReference type="OrthoDB" id="1582872at2759"/>
<dbReference type="SMART" id="SM00256">
    <property type="entry name" value="FBOX"/>
    <property type="match status" value="1"/>
</dbReference>
<reference evidence="2" key="1">
    <citation type="submission" date="2019-12" db="EMBL/GenBank/DDBJ databases">
        <authorList>
            <person name="Scholes J."/>
        </authorList>
    </citation>
    <scope>NUCLEOTIDE SEQUENCE</scope>
</reference>
<keyword evidence="3" id="KW-1185">Reference proteome</keyword>